<dbReference type="EMBL" id="CP135253">
    <property type="protein sequence ID" value="WNS38565.1"/>
    <property type="molecule type" value="Genomic_DNA"/>
</dbReference>
<dbReference type="EC" id="3.1.-.-" evidence="3"/>
<keyword evidence="4" id="KW-1185">Reference proteome</keyword>
<dbReference type="InterPro" id="IPR003615">
    <property type="entry name" value="HNH_nuc"/>
</dbReference>
<dbReference type="Pfam" id="PF13391">
    <property type="entry name" value="HNH_2"/>
    <property type="match status" value="1"/>
</dbReference>
<dbReference type="AlphaFoldDB" id="A0AA96M6P1"/>
<keyword evidence="3" id="KW-0378">Hydrolase</keyword>
<proteinExistence type="predicted"/>
<sequence>MKNKRAWAFKTISKKEQVYRGNDGYDDNPSESYSYDNLVANHKQVESGDIVVIYNRKQVIGVAEITSLIKENSQKEINQCPIKNCNAEKIRTRTSKKPEWRCSNGHEFEKPLKKIIPVIKSTAFYSNSFKILKMNYLELEGKIINHNKQLSIQEVKFEWAKDLWEGNGRYIDNLESMEASEPETLFNKEDLREVVNRSIKQRRGQRSFREKLLKKNNHCAITKCAVVDILEAAHIYPYRNNSHNHISNGVLLRADIHTLFDLDLIAIEPKSFTVHINKKLKGSEYLIYEGSILSLSHELSQEAIEERWEIFMDKNK</sequence>
<dbReference type="GO" id="GO:0004519">
    <property type="term" value="F:endonuclease activity"/>
    <property type="evidence" value="ECO:0007669"/>
    <property type="project" value="UniProtKB-KW"/>
</dbReference>
<dbReference type="GO" id="GO:0016787">
    <property type="term" value="F:hydrolase activity"/>
    <property type="evidence" value="ECO:0007669"/>
    <property type="project" value="UniProtKB-KW"/>
</dbReference>
<dbReference type="RefSeq" id="WP_265195144.1">
    <property type="nucleotide sequence ID" value="NZ_CP135253.1"/>
</dbReference>
<evidence type="ECO:0000313" key="4">
    <source>
        <dbReference type="Proteomes" id="UP001577381"/>
    </source>
</evidence>
<evidence type="ECO:0000259" key="1">
    <source>
        <dbReference type="Pfam" id="PF13391"/>
    </source>
</evidence>
<reference evidence="2 4" key="2">
    <citation type="submission" date="2024-09" db="EMBL/GenBank/DDBJ databases">
        <title>Molecular characterization of Carbapenemase-producing Enterobacter cloacae Complex from Infections in Argentina.</title>
        <authorList>
            <person name="De Mendieta J.M."/>
            <person name="Gomez S."/>
        </authorList>
    </citation>
    <scope>NUCLEOTIDE SEQUENCE [LARGE SCALE GENOMIC DNA]</scope>
    <source>
        <strain evidence="2 4">M23267</strain>
    </source>
</reference>
<keyword evidence="3" id="KW-0540">Nuclease</keyword>
<dbReference type="EMBL" id="JBHGSI010000004">
    <property type="protein sequence ID" value="MFB4720360.1"/>
    <property type="molecule type" value="Genomic_DNA"/>
</dbReference>
<reference evidence="3" key="1">
    <citation type="submission" date="2023-09" db="EMBL/GenBank/DDBJ databases">
        <title>Coexistence of blaNDM-1 and blaKPC-2 in Enterobacter chuandaensis.</title>
        <authorList>
            <person name="Chen R."/>
        </authorList>
    </citation>
    <scope>NUCLEOTIDE SEQUENCE</scope>
    <source>
        <strain evidence="3">FAHZZU5885</strain>
    </source>
</reference>
<evidence type="ECO:0000313" key="3">
    <source>
        <dbReference type="EMBL" id="WNS38565.1"/>
    </source>
</evidence>
<dbReference type="KEGG" id="echu:RQP59_03075"/>
<feature type="domain" description="HNH nuclease" evidence="1">
    <location>
        <begin position="219"/>
        <end position="268"/>
    </location>
</feature>
<organism evidence="3">
    <name type="scientific">Enterobacter chuandaensis</name>
    <dbReference type="NCBI Taxonomy" id="2497875"/>
    <lineage>
        <taxon>Bacteria</taxon>
        <taxon>Pseudomonadati</taxon>
        <taxon>Pseudomonadota</taxon>
        <taxon>Gammaproteobacteria</taxon>
        <taxon>Enterobacterales</taxon>
        <taxon>Enterobacteriaceae</taxon>
        <taxon>Enterobacter</taxon>
        <taxon>Enterobacter cloacae complex</taxon>
    </lineage>
</organism>
<gene>
    <name evidence="2" type="ORF">ACE3KR_15920</name>
    <name evidence="3" type="ORF">RQP59_03075</name>
</gene>
<accession>A0AA96M6P1</accession>
<dbReference type="Proteomes" id="UP001577381">
    <property type="component" value="Unassembled WGS sequence"/>
</dbReference>
<name>A0AA96M6P1_9ENTR</name>
<keyword evidence="3" id="KW-0255">Endonuclease</keyword>
<evidence type="ECO:0000313" key="2">
    <source>
        <dbReference type="EMBL" id="MFB4720360.1"/>
    </source>
</evidence>
<protein>
    <submittedName>
        <fullName evidence="2 3">HNH endonuclease</fullName>
        <ecNumber evidence="3">3.1.-.-</ecNumber>
    </submittedName>
</protein>